<sequence>MKLVKNWMKLPKNTPSSLIFHEGCLGMDHPWKIHCTNIITDLTIRLNSDSHAAVSTQIRLRDAQLKSLIVDPIFDCDFYVMPWIKPQARKNVSFNALVIAKSLDISMAIDPIDRSTWRVSGGKEPILKFFKQYQLSKYIYRINQSSHYPIFYIDQLFIRGTYLMTWKQYRSLALLPIQGRAARWYREVTHLCTSRIDNLTVNKDLKLAKANHWAFLLDIIPDARRKQVIFVREPLADSDAWIIGKVNKIHHHKQGISVNYRPGHNDNGTIGWQDNGRTISAHCCKRAILDRDSNLRGWRFPSEWLSSTQHLNTLLPEDRTPASTPSPIISLPLVQDIWIHRWIDDDNLKSNLMDIRNRLAERTMVEYYTDGSLRPSIPTSRDIQDPNLVYTKMGAAFCVNDEPSLSAQANLSLWPSSTRSELVAIFLALLTGPINAKIKIYTDSQSAIYMINNKHNKSGRKLLKQSNSLILLKIDILLQEKKMNLVLEKVKGHSGDVMNDMVDKLAKNTNNNSSYFNNRFNYSNRKVRFFPIFKQIPIEYNLRKFIKTLMNTRVAAEWSMLKSNGHETPINWNVTWNLIHRYKGFNCISVKKHWHLIFIVKLFAKLLPI</sequence>
<dbReference type="VEuPathDB" id="FungiDB:RhiirA1_476197"/>
<dbReference type="GO" id="GO:0004523">
    <property type="term" value="F:RNA-DNA hybrid ribonuclease activity"/>
    <property type="evidence" value="ECO:0007669"/>
    <property type="project" value="InterPro"/>
</dbReference>
<reference evidence="2 3" key="1">
    <citation type="submission" date="2015-10" db="EMBL/GenBank/DDBJ databases">
        <title>Genome analyses suggest a sexual origin of heterokaryosis in a supposedly ancient asexual fungus.</title>
        <authorList>
            <person name="Ropars J."/>
            <person name="Sedzielewska K."/>
            <person name="Noel J."/>
            <person name="Charron P."/>
            <person name="Farinelli L."/>
            <person name="Marton T."/>
            <person name="Kruger M."/>
            <person name="Pelin A."/>
            <person name="Brachmann A."/>
            <person name="Corradi N."/>
        </authorList>
    </citation>
    <scope>NUCLEOTIDE SEQUENCE [LARGE SCALE GENOMIC DNA]</scope>
    <source>
        <strain evidence="2 3">A4</strain>
    </source>
</reference>
<gene>
    <name evidence="2" type="ORF">RhiirA4_432279</name>
</gene>
<evidence type="ECO:0000313" key="3">
    <source>
        <dbReference type="Proteomes" id="UP000234323"/>
    </source>
</evidence>
<keyword evidence="3" id="KW-1185">Reference proteome</keyword>
<name>A0A2I1HT88_9GLOM</name>
<dbReference type="InterPro" id="IPR002156">
    <property type="entry name" value="RNaseH_domain"/>
</dbReference>
<dbReference type="GO" id="GO:0003676">
    <property type="term" value="F:nucleic acid binding"/>
    <property type="evidence" value="ECO:0007669"/>
    <property type="project" value="InterPro"/>
</dbReference>
<proteinExistence type="predicted"/>
<dbReference type="SUPFAM" id="SSF53098">
    <property type="entry name" value="Ribonuclease H-like"/>
    <property type="match status" value="1"/>
</dbReference>
<dbReference type="InterPro" id="IPR012337">
    <property type="entry name" value="RNaseH-like_sf"/>
</dbReference>
<accession>A0A2I1HT88</accession>
<evidence type="ECO:0000313" key="2">
    <source>
        <dbReference type="EMBL" id="PKY62088.1"/>
    </source>
</evidence>
<organism evidence="2 3">
    <name type="scientific">Rhizophagus irregularis</name>
    <dbReference type="NCBI Taxonomy" id="588596"/>
    <lineage>
        <taxon>Eukaryota</taxon>
        <taxon>Fungi</taxon>
        <taxon>Fungi incertae sedis</taxon>
        <taxon>Mucoromycota</taxon>
        <taxon>Glomeromycotina</taxon>
        <taxon>Glomeromycetes</taxon>
        <taxon>Glomerales</taxon>
        <taxon>Glomeraceae</taxon>
        <taxon>Rhizophagus</taxon>
    </lineage>
</organism>
<feature type="non-terminal residue" evidence="2">
    <location>
        <position position="609"/>
    </location>
</feature>
<dbReference type="Gene3D" id="3.30.420.10">
    <property type="entry name" value="Ribonuclease H-like superfamily/Ribonuclease H"/>
    <property type="match status" value="1"/>
</dbReference>
<dbReference type="Proteomes" id="UP000234323">
    <property type="component" value="Unassembled WGS sequence"/>
</dbReference>
<dbReference type="EMBL" id="LLXI01006384">
    <property type="protein sequence ID" value="PKY62088.1"/>
    <property type="molecule type" value="Genomic_DNA"/>
</dbReference>
<dbReference type="PROSITE" id="PS50879">
    <property type="entry name" value="RNASE_H_1"/>
    <property type="match status" value="1"/>
</dbReference>
<dbReference type="AlphaFoldDB" id="A0A2I1HT88"/>
<protein>
    <recommendedName>
        <fullName evidence="1">RNase H type-1 domain-containing protein</fullName>
    </recommendedName>
</protein>
<dbReference type="Pfam" id="PF00075">
    <property type="entry name" value="RNase_H"/>
    <property type="match status" value="1"/>
</dbReference>
<comment type="caution">
    <text evidence="2">The sequence shown here is derived from an EMBL/GenBank/DDBJ whole genome shotgun (WGS) entry which is preliminary data.</text>
</comment>
<dbReference type="VEuPathDB" id="FungiDB:RhiirFUN_025253"/>
<feature type="domain" description="RNase H type-1" evidence="1">
    <location>
        <begin position="361"/>
        <end position="511"/>
    </location>
</feature>
<evidence type="ECO:0000259" key="1">
    <source>
        <dbReference type="PROSITE" id="PS50879"/>
    </source>
</evidence>
<dbReference type="InterPro" id="IPR036397">
    <property type="entry name" value="RNaseH_sf"/>
</dbReference>
<dbReference type="VEuPathDB" id="FungiDB:FUN_002460"/>